<reference evidence="6" key="1">
    <citation type="submission" date="2016-03" db="EMBL/GenBank/DDBJ databases">
        <title>Updated assembly of Pseudogymnoascus destructans, the fungus causing white-nose syndrome of bats.</title>
        <authorList>
            <person name="Palmer J.M."/>
            <person name="Drees K.P."/>
            <person name="Foster J.T."/>
            <person name="Lindner D.L."/>
        </authorList>
    </citation>
    <scope>NUCLEOTIDE SEQUENCE [LARGE SCALE GENOMIC DNA]</scope>
    <source>
        <strain evidence="6">20631-21</strain>
    </source>
</reference>
<keyword evidence="4 5" id="KW-0472">Membrane</keyword>
<dbReference type="RefSeq" id="XP_024325329.1">
    <property type="nucleotide sequence ID" value="XM_024466433.1"/>
</dbReference>
<sequence>MESIRASPLLPPIIALNAWTLVVEGWMFATRLPVYARLNLAEKNTLTREEINKIIPASVRWKAENFSNLFEQPTQFYAVAVVLAMAGGGKTDARLAWAYVAARVAHSLAHNTTNNITRRFGFYLISSGLVAALTGRAALLLAA</sequence>
<proteinExistence type="predicted"/>
<evidence type="ECO:0000256" key="5">
    <source>
        <dbReference type="SAM" id="Phobius"/>
    </source>
</evidence>
<dbReference type="GO" id="GO:0016020">
    <property type="term" value="C:membrane"/>
    <property type="evidence" value="ECO:0007669"/>
    <property type="project" value="UniProtKB-SubCell"/>
</dbReference>
<keyword evidence="2 5" id="KW-0812">Transmembrane</keyword>
<dbReference type="Gene3D" id="1.20.120.550">
    <property type="entry name" value="Membrane associated eicosanoid/glutathione metabolism-like domain"/>
    <property type="match status" value="1"/>
</dbReference>
<feature type="transmembrane region" description="Helical" evidence="5">
    <location>
        <begin position="120"/>
        <end position="142"/>
    </location>
</feature>
<dbReference type="SUPFAM" id="SSF161084">
    <property type="entry name" value="MAPEG domain-like"/>
    <property type="match status" value="1"/>
</dbReference>
<comment type="subcellular location">
    <subcellularLocation>
        <location evidence="1">Membrane</location>
    </subcellularLocation>
</comment>
<evidence type="ECO:0000256" key="1">
    <source>
        <dbReference type="ARBA" id="ARBA00004370"/>
    </source>
</evidence>
<dbReference type="VEuPathDB" id="FungiDB:GMDG_00155"/>
<dbReference type="eggNOG" id="ENOG502SNUD">
    <property type="taxonomic scope" value="Eukaryota"/>
</dbReference>
<evidence type="ECO:0000256" key="4">
    <source>
        <dbReference type="ARBA" id="ARBA00023136"/>
    </source>
</evidence>
<dbReference type="EMBL" id="KV441392">
    <property type="protein sequence ID" value="OAF60047.1"/>
    <property type="molecule type" value="Genomic_DNA"/>
</dbReference>
<dbReference type="OrthoDB" id="4456959at2759"/>
<dbReference type="InterPro" id="IPR023352">
    <property type="entry name" value="MAPEG-like_dom_sf"/>
</dbReference>
<dbReference type="Pfam" id="PF01124">
    <property type="entry name" value="MAPEG"/>
    <property type="match status" value="1"/>
</dbReference>
<dbReference type="GeneID" id="36285857"/>
<protein>
    <recommendedName>
        <fullName evidence="7">MAPEG family protein</fullName>
    </recommendedName>
</protein>
<keyword evidence="3 5" id="KW-1133">Transmembrane helix</keyword>
<evidence type="ECO:0000313" key="6">
    <source>
        <dbReference type="EMBL" id="OAF60047.1"/>
    </source>
</evidence>
<gene>
    <name evidence="6" type="ORF">VC83_02778</name>
</gene>
<dbReference type="Proteomes" id="UP000077154">
    <property type="component" value="Unassembled WGS sequence"/>
</dbReference>
<evidence type="ECO:0008006" key="7">
    <source>
        <dbReference type="Google" id="ProtNLM"/>
    </source>
</evidence>
<evidence type="ECO:0000256" key="3">
    <source>
        <dbReference type="ARBA" id="ARBA00022989"/>
    </source>
</evidence>
<dbReference type="AlphaFoldDB" id="A0A177ADA7"/>
<name>A0A177ADA7_9PEZI</name>
<dbReference type="InterPro" id="IPR001129">
    <property type="entry name" value="Membr-assoc_MAPEG"/>
</dbReference>
<accession>A0A177ADA7</accession>
<organism evidence="6">
    <name type="scientific">Pseudogymnoascus destructans</name>
    <dbReference type="NCBI Taxonomy" id="655981"/>
    <lineage>
        <taxon>Eukaryota</taxon>
        <taxon>Fungi</taxon>
        <taxon>Dikarya</taxon>
        <taxon>Ascomycota</taxon>
        <taxon>Pezizomycotina</taxon>
        <taxon>Leotiomycetes</taxon>
        <taxon>Thelebolales</taxon>
        <taxon>Thelebolaceae</taxon>
        <taxon>Pseudogymnoascus</taxon>
    </lineage>
</organism>
<evidence type="ECO:0000256" key="2">
    <source>
        <dbReference type="ARBA" id="ARBA00022692"/>
    </source>
</evidence>